<keyword evidence="3" id="KW-1185">Reference proteome</keyword>
<comment type="caution">
    <text evidence="2">The sequence shown here is derived from an EMBL/GenBank/DDBJ whole genome shotgun (WGS) entry which is preliminary data.</text>
</comment>
<evidence type="ECO:0000313" key="2">
    <source>
        <dbReference type="EMBL" id="MFD2672996.1"/>
    </source>
</evidence>
<evidence type="ECO:0000256" key="1">
    <source>
        <dbReference type="SAM" id="Phobius"/>
    </source>
</evidence>
<dbReference type="Proteomes" id="UP001597497">
    <property type="component" value="Unassembled WGS sequence"/>
</dbReference>
<keyword evidence="1" id="KW-0812">Transmembrane</keyword>
<dbReference type="EMBL" id="JBHUMM010000043">
    <property type="protein sequence ID" value="MFD2672996.1"/>
    <property type="molecule type" value="Genomic_DNA"/>
</dbReference>
<sequence length="71" mass="8267">MRNEGAEQNTVLLLLHVDGLIVHSLTFLILSIRQYDYFRSFVSCAAIWYDEDSVARMKLATSMKMLQVKRE</sequence>
<reference evidence="3" key="1">
    <citation type="journal article" date="2019" name="Int. J. Syst. Evol. Microbiol.">
        <title>The Global Catalogue of Microorganisms (GCM) 10K type strain sequencing project: providing services to taxonomists for standard genome sequencing and annotation.</title>
        <authorList>
            <consortium name="The Broad Institute Genomics Platform"/>
            <consortium name="The Broad Institute Genome Sequencing Center for Infectious Disease"/>
            <person name="Wu L."/>
            <person name="Ma J."/>
        </authorList>
    </citation>
    <scope>NUCLEOTIDE SEQUENCE [LARGE SCALE GENOMIC DNA]</scope>
    <source>
        <strain evidence="3">KCTC 33676</strain>
    </source>
</reference>
<feature type="transmembrane region" description="Helical" evidence="1">
    <location>
        <begin position="12"/>
        <end position="32"/>
    </location>
</feature>
<accession>A0ABW5RE89</accession>
<name>A0ABW5RE89_9BACL</name>
<proteinExistence type="predicted"/>
<evidence type="ECO:0000313" key="3">
    <source>
        <dbReference type="Proteomes" id="UP001597497"/>
    </source>
</evidence>
<dbReference type="RefSeq" id="WP_379930553.1">
    <property type="nucleotide sequence ID" value="NZ_JBHUMM010000043.1"/>
</dbReference>
<keyword evidence="1" id="KW-0472">Membrane</keyword>
<protein>
    <submittedName>
        <fullName evidence="2">Uncharacterized protein</fullName>
    </submittedName>
</protein>
<keyword evidence="1" id="KW-1133">Transmembrane helix</keyword>
<gene>
    <name evidence="2" type="ORF">ACFSUC_15610</name>
</gene>
<organism evidence="2 3">
    <name type="scientific">Marinicrinis sediminis</name>
    <dbReference type="NCBI Taxonomy" id="1652465"/>
    <lineage>
        <taxon>Bacteria</taxon>
        <taxon>Bacillati</taxon>
        <taxon>Bacillota</taxon>
        <taxon>Bacilli</taxon>
        <taxon>Bacillales</taxon>
        <taxon>Paenibacillaceae</taxon>
    </lineage>
</organism>